<dbReference type="NCBIfam" id="TIGR01951">
    <property type="entry name" value="nusB"/>
    <property type="match status" value="1"/>
</dbReference>
<evidence type="ECO:0000256" key="2">
    <source>
        <dbReference type="ARBA" id="ARBA00022814"/>
    </source>
</evidence>
<sequence>MAARTKARSRALDILFEADQRGVNAETLLDQRLGDADEPGGLQSRAGNNPYTADLVRGVVARWNDIDAALTDYSQGWTLDRMPAVDRAILRLGAWEVLYNDEVPDAVAISEAVTLATDLSTDDSPTFVNGLLGRIAEVKATIV</sequence>
<evidence type="ECO:0000256" key="6">
    <source>
        <dbReference type="HAMAP-Rule" id="MF_00073"/>
    </source>
</evidence>
<evidence type="ECO:0000256" key="4">
    <source>
        <dbReference type="ARBA" id="ARBA00023015"/>
    </source>
</evidence>
<accession>A0A839Q3Y6</accession>
<dbReference type="PANTHER" id="PTHR11078">
    <property type="entry name" value="N UTILIZATION SUBSTANCE PROTEIN B-RELATED"/>
    <property type="match status" value="1"/>
</dbReference>
<evidence type="ECO:0000313" key="8">
    <source>
        <dbReference type="EMBL" id="MBB2987842.1"/>
    </source>
</evidence>
<name>A0A839Q3Y6_9MICO</name>
<dbReference type="GO" id="GO:0005829">
    <property type="term" value="C:cytosol"/>
    <property type="evidence" value="ECO:0007669"/>
    <property type="project" value="TreeGrafter"/>
</dbReference>
<comment type="similarity">
    <text evidence="1 6">Belongs to the NusB family.</text>
</comment>
<dbReference type="EMBL" id="JACHVT010000006">
    <property type="protein sequence ID" value="MBB2987842.1"/>
    <property type="molecule type" value="Genomic_DNA"/>
</dbReference>
<dbReference type="Proteomes" id="UP000590811">
    <property type="component" value="Unassembled WGS sequence"/>
</dbReference>
<dbReference type="GO" id="GO:0003723">
    <property type="term" value="F:RNA binding"/>
    <property type="evidence" value="ECO:0007669"/>
    <property type="project" value="UniProtKB-UniRule"/>
</dbReference>
<comment type="caution">
    <text evidence="8">The sequence shown here is derived from an EMBL/GenBank/DDBJ whole genome shotgun (WGS) entry which is preliminary data.</text>
</comment>
<evidence type="ECO:0000259" key="7">
    <source>
        <dbReference type="Pfam" id="PF01029"/>
    </source>
</evidence>
<evidence type="ECO:0000256" key="5">
    <source>
        <dbReference type="ARBA" id="ARBA00023163"/>
    </source>
</evidence>
<keyword evidence="5 6" id="KW-0804">Transcription</keyword>
<dbReference type="Pfam" id="PF01029">
    <property type="entry name" value="NusB"/>
    <property type="match status" value="1"/>
</dbReference>
<dbReference type="InterPro" id="IPR011605">
    <property type="entry name" value="NusB_fam"/>
</dbReference>
<feature type="domain" description="NusB/RsmB/TIM44" evidence="7">
    <location>
        <begin position="6"/>
        <end position="136"/>
    </location>
</feature>
<proteinExistence type="inferred from homology"/>
<organism evidence="8 9">
    <name type="scientific">Terracoccus luteus</name>
    <dbReference type="NCBI Taxonomy" id="53356"/>
    <lineage>
        <taxon>Bacteria</taxon>
        <taxon>Bacillati</taxon>
        <taxon>Actinomycetota</taxon>
        <taxon>Actinomycetes</taxon>
        <taxon>Micrococcales</taxon>
        <taxon>Intrasporangiaceae</taxon>
        <taxon>Terracoccus</taxon>
    </lineage>
</organism>
<keyword evidence="4 6" id="KW-0805">Transcription regulation</keyword>
<dbReference type="InterPro" id="IPR035926">
    <property type="entry name" value="NusB-like_sf"/>
</dbReference>
<dbReference type="InterPro" id="IPR006027">
    <property type="entry name" value="NusB_RsmB_TIM44"/>
</dbReference>
<dbReference type="PANTHER" id="PTHR11078:SF3">
    <property type="entry name" value="ANTITERMINATION NUSB DOMAIN-CONTAINING PROTEIN"/>
    <property type="match status" value="1"/>
</dbReference>
<gene>
    <name evidence="6" type="primary">nusB</name>
    <name evidence="8" type="ORF">FHW14_003028</name>
</gene>
<protein>
    <recommendedName>
        <fullName evidence="6">Transcription antitermination protein NusB</fullName>
    </recommendedName>
    <alternativeName>
        <fullName evidence="6">Antitermination factor NusB</fullName>
    </alternativeName>
</protein>
<keyword evidence="2 6" id="KW-0889">Transcription antitermination</keyword>
<dbReference type="Gene3D" id="1.10.940.10">
    <property type="entry name" value="NusB-like"/>
    <property type="match status" value="1"/>
</dbReference>
<dbReference type="HAMAP" id="MF_00073">
    <property type="entry name" value="NusB"/>
    <property type="match status" value="1"/>
</dbReference>
<keyword evidence="3 6" id="KW-0694">RNA-binding</keyword>
<evidence type="ECO:0000256" key="1">
    <source>
        <dbReference type="ARBA" id="ARBA00005952"/>
    </source>
</evidence>
<dbReference type="GO" id="GO:0006353">
    <property type="term" value="P:DNA-templated transcription termination"/>
    <property type="evidence" value="ECO:0007669"/>
    <property type="project" value="UniProtKB-UniRule"/>
</dbReference>
<comment type="function">
    <text evidence="6">Involved in transcription antitermination. Required for transcription of ribosomal RNA (rRNA) genes. Binds specifically to the boxA antiterminator sequence of the ribosomal RNA (rrn) operons.</text>
</comment>
<evidence type="ECO:0000256" key="3">
    <source>
        <dbReference type="ARBA" id="ARBA00022884"/>
    </source>
</evidence>
<dbReference type="AlphaFoldDB" id="A0A839Q3Y6"/>
<dbReference type="GO" id="GO:0031564">
    <property type="term" value="P:transcription antitermination"/>
    <property type="evidence" value="ECO:0007669"/>
    <property type="project" value="UniProtKB-KW"/>
</dbReference>
<evidence type="ECO:0000313" key="9">
    <source>
        <dbReference type="Proteomes" id="UP000590811"/>
    </source>
</evidence>
<dbReference type="RefSeq" id="WP_184510894.1">
    <property type="nucleotide sequence ID" value="NZ_JACHVT010000006.1"/>
</dbReference>
<reference evidence="8 9" key="1">
    <citation type="submission" date="2020-08" db="EMBL/GenBank/DDBJ databases">
        <title>Genomic Encyclopedia of Type Strains, Phase IV (KMG-V): Genome sequencing to study the core and pangenomes of soil and plant-associated prokaryotes.</title>
        <authorList>
            <person name="Whitman W."/>
        </authorList>
    </citation>
    <scope>NUCLEOTIDE SEQUENCE [LARGE SCALE GENOMIC DNA]</scope>
    <source>
        <strain evidence="8 9">B3ACCR2</strain>
    </source>
</reference>
<dbReference type="SUPFAM" id="SSF48013">
    <property type="entry name" value="NusB-like"/>
    <property type="match status" value="1"/>
</dbReference>